<evidence type="ECO:0000313" key="2">
    <source>
        <dbReference type="EMBL" id="TWT32407.1"/>
    </source>
</evidence>
<dbReference type="AlphaFoldDB" id="A0A5C5V3S6"/>
<dbReference type="RefSeq" id="WP_146567739.1">
    <property type="nucleotide sequence ID" value="NZ_SIHJ01000003.1"/>
</dbReference>
<dbReference type="PROSITE" id="PS00018">
    <property type="entry name" value="EF_HAND_1"/>
    <property type="match status" value="1"/>
</dbReference>
<reference evidence="2 3" key="1">
    <citation type="submission" date="2019-02" db="EMBL/GenBank/DDBJ databases">
        <title>Deep-cultivation of Planctomycetes and their phenomic and genomic characterization uncovers novel biology.</title>
        <authorList>
            <person name="Wiegand S."/>
            <person name="Jogler M."/>
            <person name="Boedeker C."/>
            <person name="Pinto D."/>
            <person name="Vollmers J."/>
            <person name="Rivas-Marin E."/>
            <person name="Kohn T."/>
            <person name="Peeters S.H."/>
            <person name="Heuer A."/>
            <person name="Rast P."/>
            <person name="Oberbeckmann S."/>
            <person name="Bunk B."/>
            <person name="Jeske O."/>
            <person name="Meyerdierks A."/>
            <person name="Storesund J.E."/>
            <person name="Kallscheuer N."/>
            <person name="Luecker S."/>
            <person name="Lage O.M."/>
            <person name="Pohl T."/>
            <person name="Merkel B.J."/>
            <person name="Hornburger P."/>
            <person name="Mueller R.-W."/>
            <person name="Bruemmer F."/>
            <person name="Labrenz M."/>
            <person name="Spormann A.M."/>
            <person name="Op Den Camp H."/>
            <person name="Overmann J."/>
            <person name="Amann R."/>
            <person name="Jetten M.S.M."/>
            <person name="Mascher T."/>
            <person name="Medema M.H."/>
            <person name="Devos D.P."/>
            <person name="Kaster A.-K."/>
            <person name="Ovreas L."/>
            <person name="Rohde M."/>
            <person name="Galperin M.Y."/>
            <person name="Jogler C."/>
        </authorList>
    </citation>
    <scope>NUCLEOTIDE SEQUENCE [LARGE SCALE GENOMIC DNA]</scope>
    <source>
        <strain evidence="2 3">KOR34</strain>
    </source>
</reference>
<dbReference type="InterPro" id="IPR018247">
    <property type="entry name" value="EF_Hand_1_Ca_BS"/>
</dbReference>
<feature type="region of interest" description="Disordered" evidence="1">
    <location>
        <begin position="54"/>
        <end position="74"/>
    </location>
</feature>
<protein>
    <recommendedName>
        <fullName evidence="4">PEP-CTERM protein-sorting domain-containing protein</fullName>
    </recommendedName>
</protein>
<proteinExistence type="predicted"/>
<comment type="caution">
    <text evidence="2">The sequence shown here is derived from an EMBL/GenBank/DDBJ whole genome shotgun (WGS) entry which is preliminary data.</text>
</comment>
<dbReference type="Proteomes" id="UP000316714">
    <property type="component" value="Unassembled WGS sequence"/>
</dbReference>
<sequence length="535" mass="56467">MVRTLIVPVGVAVLSLGIVSGRAGAWAEFDAMMEIGTQVETDVIHNTFGFSRSFPHPNAAPGSQPKVGTGENIGNTRIGVHEAKATPHYKAMSLRAQGRADALPGDKAELEIWAEGKQRVRLGNYSGRGPGFPLSHKVTVDLSTQFAGFLQAFAWGNPEELDAAAARFSYLVMNETTGEVLLEGAMPLVSGEGDLRQTSFGGVEPLTVVLPGNSFHNIDTYGYVYSSGLSLANQPPLPPEKAAAEVEPFKARALRQFPNPAMGDLLFDPLMGDAAVHGAARLDSVAGVKEDDPYATGGLDTLFIDETIILPNRPIDIEISVETPIEGSSVIAINSAFRFGQGMHADAFGLMLGTGLGDGFSLSDDRASLAFLGLDSVLPPTLNDAAAGVDDPSAPLVLEGLLGGVLDADTGRWSIGAVVSDAADGVIDGMARFTLRQHVTGVAGDYDLDGIVTAADYERWRLLYGSAEPPHADGDRNGRVDAADYTVWRDSLADAAPVLQAARVPEPGAAGLIGGVLTLLWFRRPRLSRDRRAAN</sequence>
<keyword evidence="3" id="KW-1185">Reference proteome</keyword>
<name>A0A5C5V3S6_9BACT</name>
<evidence type="ECO:0000256" key="1">
    <source>
        <dbReference type="SAM" id="MobiDB-lite"/>
    </source>
</evidence>
<organism evidence="2 3">
    <name type="scientific">Posidoniimonas corsicana</name>
    <dbReference type="NCBI Taxonomy" id="1938618"/>
    <lineage>
        <taxon>Bacteria</taxon>
        <taxon>Pseudomonadati</taxon>
        <taxon>Planctomycetota</taxon>
        <taxon>Planctomycetia</taxon>
        <taxon>Pirellulales</taxon>
        <taxon>Lacipirellulaceae</taxon>
        <taxon>Posidoniimonas</taxon>
    </lineage>
</organism>
<dbReference type="OrthoDB" id="279982at2"/>
<dbReference type="EMBL" id="SIHJ01000003">
    <property type="protein sequence ID" value="TWT32407.1"/>
    <property type="molecule type" value="Genomic_DNA"/>
</dbReference>
<evidence type="ECO:0000313" key="3">
    <source>
        <dbReference type="Proteomes" id="UP000316714"/>
    </source>
</evidence>
<accession>A0A5C5V3S6</accession>
<gene>
    <name evidence="2" type="ORF">KOR34_41700</name>
</gene>
<evidence type="ECO:0008006" key="4">
    <source>
        <dbReference type="Google" id="ProtNLM"/>
    </source>
</evidence>